<reference evidence="13" key="1">
    <citation type="journal article" date="2010" name="Nature">
        <title>The sequence and de novo assembly of the giant panda genome.</title>
        <authorList>
            <person name="Li R."/>
            <person name="Fan W."/>
            <person name="Tian G."/>
            <person name="Zhu H."/>
            <person name="He L."/>
            <person name="Cai J."/>
            <person name="Huang Q."/>
            <person name="Cai Q."/>
            <person name="Li B."/>
            <person name="Bai Y."/>
            <person name="Zhang Z."/>
            <person name="Zhang Y."/>
            <person name="Wang W."/>
            <person name="Li J."/>
            <person name="Wei F."/>
            <person name="Li H."/>
            <person name="Jian M."/>
            <person name="Li J."/>
            <person name="Zhang Z."/>
            <person name="Nielsen R."/>
            <person name="Li D."/>
            <person name="Gu W."/>
            <person name="Yang Z."/>
            <person name="Xuan Z."/>
            <person name="Ryder O.A."/>
            <person name="Leung F.C."/>
            <person name="Zhou Y."/>
            <person name="Cao J."/>
            <person name="Sun X."/>
            <person name="Fu Y."/>
            <person name="Fang X."/>
            <person name="Guo X."/>
            <person name="Wang B."/>
            <person name="Hou R."/>
            <person name="Shen F."/>
            <person name="Mu B."/>
            <person name="Ni P."/>
            <person name="Lin R."/>
            <person name="Qian W."/>
            <person name="Wang G."/>
            <person name="Yu C."/>
            <person name="Nie W."/>
            <person name="Wang J."/>
            <person name="Wu Z."/>
            <person name="Liang H."/>
            <person name="Min J."/>
            <person name="Wu Q."/>
            <person name="Cheng S."/>
            <person name="Ruan J."/>
            <person name="Wang M."/>
            <person name="Shi Z."/>
            <person name="Wen M."/>
            <person name="Liu B."/>
            <person name="Ren X."/>
            <person name="Zheng H."/>
            <person name="Dong D."/>
            <person name="Cook K."/>
            <person name="Shan G."/>
            <person name="Zhang H."/>
            <person name="Kosiol C."/>
            <person name="Xie X."/>
            <person name="Lu Z."/>
            <person name="Zheng H."/>
            <person name="Li Y."/>
            <person name="Steiner C.C."/>
            <person name="Lam T.T."/>
            <person name="Lin S."/>
            <person name="Zhang Q."/>
            <person name="Li G."/>
            <person name="Tian J."/>
            <person name="Gong T."/>
            <person name="Liu H."/>
            <person name="Zhang D."/>
            <person name="Fang L."/>
            <person name="Ye C."/>
            <person name="Zhang J."/>
            <person name="Hu W."/>
            <person name="Xu A."/>
            <person name="Ren Y."/>
            <person name="Zhang G."/>
            <person name="Bruford M.W."/>
            <person name="Li Q."/>
            <person name="Ma L."/>
            <person name="Guo Y."/>
            <person name="An N."/>
            <person name="Hu Y."/>
            <person name="Zheng Y."/>
            <person name="Shi Y."/>
            <person name="Li Z."/>
            <person name="Liu Q."/>
            <person name="Chen Y."/>
            <person name="Zhao J."/>
            <person name="Qu N."/>
            <person name="Zhao S."/>
            <person name="Tian F."/>
            <person name="Wang X."/>
            <person name="Wang H."/>
            <person name="Xu L."/>
            <person name="Liu X."/>
            <person name="Vinar T."/>
            <person name="Wang Y."/>
            <person name="Lam T.W."/>
            <person name="Yiu S.M."/>
            <person name="Liu S."/>
            <person name="Zhang H."/>
            <person name="Li D."/>
            <person name="Huang Y."/>
            <person name="Wang X."/>
            <person name="Yang G."/>
            <person name="Jiang Z."/>
            <person name="Wang J."/>
            <person name="Qin N."/>
            <person name="Li L."/>
            <person name="Li J."/>
            <person name="Bolund L."/>
            <person name="Kristiansen K."/>
            <person name="Wong G.K."/>
            <person name="Olson M."/>
            <person name="Zhang X."/>
            <person name="Li S."/>
            <person name="Yang H."/>
            <person name="Wang J."/>
            <person name="Wang J."/>
        </authorList>
    </citation>
    <scope>NUCLEOTIDE SEQUENCE [LARGE SCALE GENOMIC DNA]</scope>
</reference>
<evidence type="ECO:0000256" key="8">
    <source>
        <dbReference type="ARBA" id="ARBA00023015"/>
    </source>
</evidence>
<dbReference type="GO" id="GO:0003677">
    <property type="term" value="F:DNA binding"/>
    <property type="evidence" value="ECO:0007669"/>
    <property type="project" value="UniProtKB-KW"/>
</dbReference>
<evidence type="ECO:0000256" key="7">
    <source>
        <dbReference type="ARBA" id="ARBA00022946"/>
    </source>
</evidence>
<keyword evidence="11" id="KW-0804">Transcription</keyword>
<evidence type="ECO:0000313" key="13">
    <source>
        <dbReference type="EMBL" id="EFB22746.1"/>
    </source>
</evidence>
<keyword evidence="8" id="KW-0805">Transcription regulation</keyword>
<dbReference type="PANTHER" id="PTHR15437:SF2">
    <property type="entry name" value="TRANSCRIPTION TERMINATION FACTOR 1, MITOCHONDRIAL"/>
    <property type="match status" value="1"/>
</dbReference>
<proteinExistence type="inferred from homology"/>
<name>D2HSD3_AILME</name>
<dbReference type="AlphaFoldDB" id="D2HSD3"/>
<evidence type="ECO:0000256" key="6">
    <source>
        <dbReference type="ARBA" id="ARBA00022737"/>
    </source>
</evidence>
<protein>
    <recommendedName>
        <fullName evidence="14">Mitochondrial transcription termination factor 1</fullName>
    </recommendedName>
</protein>
<gene>
    <name evidence="13" type="ORF">PANDA_014985</name>
</gene>
<dbReference type="InterPro" id="IPR038538">
    <property type="entry name" value="MTERF_sf"/>
</dbReference>
<comment type="subunit">
    <text evidence="3">Monomer.</text>
</comment>
<evidence type="ECO:0008006" key="14">
    <source>
        <dbReference type="Google" id="ProtNLM"/>
    </source>
</evidence>
<keyword evidence="10" id="KW-0496">Mitochondrion</keyword>
<evidence type="ECO:0000256" key="2">
    <source>
        <dbReference type="ARBA" id="ARBA00007692"/>
    </source>
</evidence>
<feature type="non-terminal residue" evidence="13">
    <location>
        <position position="263"/>
    </location>
</feature>
<evidence type="ECO:0000256" key="1">
    <source>
        <dbReference type="ARBA" id="ARBA00004173"/>
    </source>
</evidence>
<keyword evidence="5" id="KW-0597">Phosphoprotein</keyword>
<dbReference type="GO" id="GO:0005759">
    <property type="term" value="C:mitochondrial matrix"/>
    <property type="evidence" value="ECO:0007669"/>
    <property type="project" value="TreeGrafter"/>
</dbReference>
<evidence type="ECO:0000256" key="3">
    <source>
        <dbReference type="ARBA" id="ARBA00011245"/>
    </source>
</evidence>
<dbReference type="Pfam" id="PF02536">
    <property type="entry name" value="mTERF"/>
    <property type="match status" value="2"/>
</dbReference>
<dbReference type="EMBL" id="GL193273">
    <property type="protein sequence ID" value="EFB22746.1"/>
    <property type="molecule type" value="Genomic_DNA"/>
</dbReference>
<comment type="function">
    <text evidence="12">Transcription termination factor. Binds to a 28 bp region within the tRNA(Leu(uur)) gene at a position immediately adjacent to and downstream of the 16S rRNA gene; this region comprises a tridecamer sequence critical for directing accurate termination. Binds DNA along the major grove and promotes DNA bending and partial unwinding. Promotes base flipping. Transcription termination activity appears to be polarized with highest specificity for transcripts initiated on the light strand.</text>
</comment>
<keyword evidence="4" id="KW-0806">Transcription termination</keyword>
<evidence type="ECO:0000256" key="9">
    <source>
        <dbReference type="ARBA" id="ARBA00023125"/>
    </source>
</evidence>
<feature type="non-terminal residue" evidence="13">
    <location>
        <position position="1"/>
    </location>
</feature>
<dbReference type="GO" id="GO:0006393">
    <property type="term" value="P:termination of mitochondrial transcription"/>
    <property type="evidence" value="ECO:0007669"/>
    <property type="project" value="TreeGrafter"/>
</dbReference>
<evidence type="ECO:0000256" key="5">
    <source>
        <dbReference type="ARBA" id="ARBA00022553"/>
    </source>
</evidence>
<dbReference type="InterPro" id="IPR003690">
    <property type="entry name" value="MTERF"/>
</dbReference>
<evidence type="ECO:0000256" key="11">
    <source>
        <dbReference type="ARBA" id="ARBA00023163"/>
    </source>
</evidence>
<evidence type="ECO:0000256" key="10">
    <source>
        <dbReference type="ARBA" id="ARBA00023128"/>
    </source>
</evidence>
<organism evidence="13">
    <name type="scientific">Ailuropoda melanoleuca</name>
    <name type="common">Giant panda</name>
    <dbReference type="NCBI Taxonomy" id="9646"/>
    <lineage>
        <taxon>Eukaryota</taxon>
        <taxon>Metazoa</taxon>
        <taxon>Chordata</taxon>
        <taxon>Craniata</taxon>
        <taxon>Vertebrata</taxon>
        <taxon>Euteleostomi</taxon>
        <taxon>Mammalia</taxon>
        <taxon>Eutheria</taxon>
        <taxon>Laurasiatheria</taxon>
        <taxon>Carnivora</taxon>
        <taxon>Caniformia</taxon>
        <taxon>Ursidae</taxon>
        <taxon>Ailuropoda</taxon>
    </lineage>
</organism>
<comment type="similarity">
    <text evidence="2">Belongs to the mTERF family.</text>
</comment>
<dbReference type="InParanoid" id="D2HSD3"/>
<comment type="subcellular location">
    <subcellularLocation>
        <location evidence="1">Mitochondrion</location>
    </subcellularLocation>
</comment>
<accession>D2HSD3</accession>
<evidence type="ECO:0000256" key="4">
    <source>
        <dbReference type="ARBA" id="ARBA00022472"/>
    </source>
</evidence>
<keyword evidence="9" id="KW-0238">DNA-binding</keyword>
<sequence length="263" mass="29955">SIPKGLGYLTIMAPRNFLCMRSNFLLGSRCWMIRFSAEILLKSVSFRLFSVKCGKADSKSSENEELLNNLLRMGVDVDMARKRQPGVFNRIGTKEQDLKMFLLSKGASKEVVASIISRYPRAITCTHSTFNLDNEKLLVLLSGPGAKILDLSNDYVNRNYTNIKEKLFSLGCTEEEIHKFILRYPDVIFLGEKKFNDKIDCLIEETFSISQIIENPRILDSSINTLKSRITELVNAGYNFSTSNIALLSWSQKRYKAKLKKLN</sequence>
<evidence type="ECO:0000256" key="12">
    <source>
        <dbReference type="ARBA" id="ARBA00037520"/>
    </source>
</evidence>
<dbReference type="PANTHER" id="PTHR15437">
    <property type="entry name" value="TRANSCRIPTION TERMINATION FACTOR, MITOCHONDRIAL"/>
    <property type="match status" value="1"/>
</dbReference>
<dbReference type="Gene3D" id="1.25.70.10">
    <property type="entry name" value="Transcription termination factor 3, mitochondrial"/>
    <property type="match status" value="1"/>
</dbReference>
<dbReference type="SMART" id="SM00733">
    <property type="entry name" value="Mterf"/>
    <property type="match status" value="2"/>
</dbReference>
<keyword evidence="7" id="KW-0809">Transit peptide</keyword>
<keyword evidence="6" id="KW-0677">Repeat</keyword>